<dbReference type="HOGENOM" id="CLU_044271_3_1_2"/>
<gene>
    <name evidence="2" type="ORF">MSVAZ_0433</name>
</gene>
<reference evidence="2 3" key="1">
    <citation type="submission" date="2014-07" db="EMBL/GenBank/DDBJ databases">
        <title>Methanogenic archaea and the global carbon cycle.</title>
        <authorList>
            <person name="Henriksen J.R."/>
            <person name="Luke J."/>
            <person name="Reinhart S."/>
            <person name="Benedict M.N."/>
            <person name="Youngblut N.D."/>
            <person name="Metcalf M.E."/>
            <person name="Whitaker R.J."/>
            <person name="Metcalf W.W."/>
        </authorList>
    </citation>
    <scope>NUCLEOTIDE SEQUENCE [LARGE SCALE GENOMIC DNA]</scope>
    <source>
        <strain evidence="2 3">Z-761</strain>
    </source>
</reference>
<dbReference type="EMBL" id="CP009520">
    <property type="protein sequence ID" value="AKB42702.1"/>
    <property type="molecule type" value="Genomic_DNA"/>
</dbReference>
<dbReference type="KEGG" id="mvc:MSVAZ_0433"/>
<dbReference type="Gene3D" id="3.30.70.3000">
    <property type="match status" value="1"/>
</dbReference>
<dbReference type="RefSeq" id="WP_332310033.1">
    <property type="nucleotide sequence ID" value="NZ_CP009520.1"/>
</dbReference>
<dbReference type="AlphaFoldDB" id="A0A0E3Q0N6"/>
<feature type="domain" description="tRNAHis guanylyltransferase catalytic" evidence="1">
    <location>
        <begin position="5"/>
        <end position="118"/>
    </location>
</feature>
<protein>
    <submittedName>
        <fullName evidence="2">tRNAHis-5'-guanylyltransferase</fullName>
    </submittedName>
</protein>
<dbReference type="InterPro" id="IPR038469">
    <property type="entry name" value="tRNAHis_GuaTrfase_Thg1_sf"/>
</dbReference>
<dbReference type="Proteomes" id="UP000033096">
    <property type="component" value="Chromosome"/>
</dbReference>
<keyword evidence="2" id="KW-0808">Transferase</keyword>
<dbReference type="PATRIC" id="fig|1434123.4.peg.462"/>
<keyword evidence="2" id="KW-0548">Nucleotidyltransferase</keyword>
<accession>A0A0E3Q0N6</accession>
<name>A0A0E3Q0N6_9EURY</name>
<dbReference type="InterPro" id="IPR024956">
    <property type="entry name" value="tRNAHis_GuaTrfase_cat"/>
</dbReference>
<dbReference type="STRING" id="1434123.MSVAZ_0433"/>
<evidence type="ECO:0000313" key="2">
    <source>
        <dbReference type="EMBL" id="AKB42702.1"/>
    </source>
</evidence>
<dbReference type="GO" id="GO:0006400">
    <property type="term" value="P:tRNA modification"/>
    <property type="evidence" value="ECO:0007669"/>
    <property type="project" value="InterPro"/>
</dbReference>
<evidence type="ECO:0000313" key="3">
    <source>
        <dbReference type="Proteomes" id="UP000033096"/>
    </source>
</evidence>
<dbReference type="GO" id="GO:0008193">
    <property type="term" value="F:tRNA guanylyltransferase activity"/>
    <property type="evidence" value="ECO:0007669"/>
    <property type="project" value="InterPro"/>
</dbReference>
<evidence type="ECO:0000259" key="1">
    <source>
        <dbReference type="Pfam" id="PF04446"/>
    </source>
</evidence>
<dbReference type="GeneID" id="24808798"/>
<keyword evidence="3" id="KW-1185">Reference proteome</keyword>
<organism evidence="2 3">
    <name type="scientific">Methanosarcina vacuolata Z-761</name>
    <dbReference type="NCBI Taxonomy" id="1434123"/>
    <lineage>
        <taxon>Archaea</taxon>
        <taxon>Methanobacteriati</taxon>
        <taxon>Methanobacteriota</taxon>
        <taxon>Stenosarchaea group</taxon>
        <taxon>Methanomicrobia</taxon>
        <taxon>Methanosarcinales</taxon>
        <taxon>Methanosarcinaceae</taxon>
        <taxon>Methanosarcina</taxon>
    </lineage>
</organism>
<dbReference type="Pfam" id="PF04446">
    <property type="entry name" value="Thg1"/>
    <property type="match status" value="1"/>
</dbReference>
<dbReference type="PANTHER" id="PTHR12729">
    <property type="entry name" value="TRNA(HIS) GUANYLYLTRANSFERASE-RELATED"/>
    <property type="match status" value="1"/>
</dbReference>
<sequence>MKDREIYAEMRCIPPVVVRADGRNFKNTLTDLGFGKPYDQTFARAMADTAELFIKKSGLSPLFAYTFSDEVSFLFMELPFEGRVEKIDSVTASFLGSALTINLQLEKPVAFDSRIVVLQKEEIPAYFHWRQLEAWRNFVAAWGYYTLRNEGISKIEASKCLRGKKNGKSMKCFLREESILQRFLHGRGEESLFQKKNTKSRALIPYLTRRQNLCVEGSFKTGKPRILNPKKVWRFYRNLLIGIKVLRIRK</sequence>
<dbReference type="InterPro" id="IPR007537">
    <property type="entry name" value="tRNAHis_GuaTrfase_Thg1"/>
</dbReference>
<dbReference type="PANTHER" id="PTHR12729:SF6">
    <property type="entry name" value="TRNA(HIS) GUANYLYLTRANSFERASE-RELATED"/>
    <property type="match status" value="1"/>
</dbReference>
<dbReference type="GO" id="GO:0000287">
    <property type="term" value="F:magnesium ion binding"/>
    <property type="evidence" value="ECO:0007669"/>
    <property type="project" value="InterPro"/>
</dbReference>
<proteinExistence type="predicted"/>